<dbReference type="Proteomes" id="UP001215598">
    <property type="component" value="Unassembled WGS sequence"/>
</dbReference>
<accession>A0AAD7J1C9</accession>
<sequence length="391" mass="41900">MTREIGEDSLHINLKSGRQIAPFLPMANVPAAPGATAAAFIAAQESLQAAENQASDTSSLFASDPTDAHLAAAHTAALEHVDATRAVRDAASGPAYAAARALVDGILSHYIEFKSSIFGTVPTTLYNAFLSTSFSSLAQELEDAAAQSSIIVDFRRQWRRFHGLPEMPHGRAQFLVAIRLSTFGAAAAYFVDQLHVSDDDLKALVAVWRAEHEPSTSPIVATTTSSGTASSAPGPVPLPTPAKPAPTDRRAAHSRTPTPAPGEKDILLQVLLPCSSAVYASNGLRRMQRSIDEYTDEYTGLELQAFQRIVCAPTVDELFSKEKDILLQVLLPCSFAVYANDLVSRAQADAGIPETKLLQSAVPNFDFLGNPKPGLTGWLFFWRISIDMAAI</sequence>
<evidence type="ECO:0000313" key="3">
    <source>
        <dbReference type="Proteomes" id="UP001215598"/>
    </source>
</evidence>
<comment type="caution">
    <text evidence="2">The sequence shown here is derived from an EMBL/GenBank/DDBJ whole genome shotgun (WGS) entry which is preliminary data.</text>
</comment>
<dbReference type="AlphaFoldDB" id="A0AAD7J1C9"/>
<keyword evidence="3" id="KW-1185">Reference proteome</keyword>
<dbReference type="EMBL" id="JARKIB010000054">
    <property type="protein sequence ID" value="KAJ7753724.1"/>
    <property type="molecule type" value="Genomic_DNA"/>
</dbReference>
<feature type="region of interest" description="Disordered" evidence="1">
    <location>
        <begin position="216"/>
        <end position="262"/>
    </location>
</feature>
<reference evidence="2" key="1">
    <citation type="submission" date="2023-03" db="EMBL/GenBank/DDBJ databases">
        <title>Massive genome expansion in bonnet fungi (Mycena s.s.) driven by repeated elements and novel gene families across ecological guilds.</title>
        <authorList>
            <consortium name="Lawrence Berkeley National Laboratory"/>
            <person name="Harder C.B."/>
            <person name="Miyauchi S."/>
            <person name="Viragh M."/>
            <person name="Kuo A."/>
            <person name="Thoen E."/>
            <person name="Andreopoulos B."/>
            <person name="Lu D."/>
            <person name="Skrede I."/>
            <person name="Drula E."/>
            <person name="Henrissat B."/>
            <person name="Morin E."/>
            <person name="Kohler A."/>
            <person name="Barry K."/>
            <person name="LaButti K."/>
            <person name="Morin E."/>
            <person name="Salamov A."/>
            <person name="Lipzen A."/>
            <person name="Mereny Z."/>
            <person name="Hegedus B."/>
            <person name="Baldrian P."/>
            <person name="Stursova M."/>
            <person name="Weitz H."/>
            <person name="Taylor A."/>
            <person name="Grigoriev I.V."/>
            <person name="Nagy L.G."/>
            <person name="Martin F."/>
            <person name="Kauserud H."/>
        </authorList>
    </citation>
    <scope>NUCLEOTIDE SEQUENCE</scope>
    <source>
        <strain evidence="2">CBHHK182m</strain>
    </source>
</reference>
<feature type="compositionally biased region" description="Low complexity" evidence="1">
    <location>
        <begin position="220"/>
        <end position="233"/>
    </location>
</feature>
<proteinExistence type="predicted"/>
<feature type="compositionally biased region" description="Pro residues" evidence="1">
    <location>
        <begin position="234"/>
        <end position="244"/>
    </location>
</feature>
<gene>
    <name evidence="2" type="ORF">B0H16DRAFT_1833849</name>
</gene>
<protein>
    <submittedName>
        <fullName evidence="2">Uncharacterized protein</fullName>
    </submittedName>
</protein>
<evidence type="ECO:0000313" key="2">
    <source>
        <dbReference type="EMBL" id="KAJ7753724.1"/>
    </source>
</evidence>
<evidence type="ECO:0000256" key="1">
    <source>
        <dbReference type="SAM" id="MobiDB-lite"/>
    </source>
</evidence>
<organism evidence="2 3">
    <name type="scientific">Mycena metata</name>
    <dbReference type="NCBI Taxonomy" id="1033252"/>
    <lineage>
        <taxon>Eukaryota</taxon>
        <taxon>Fungi</taxon>
        <taxon>Dikarya</taxon>
        <taxon>Basidiomycota</taxon>
        <taxon>Agaricomycotina</taxon>
        <taxon>Agaricomycetes</taxon>
        <taxon>Agaricomycetidae</taxon>
        <taxon>Agaricales</taxon>
        <taxon>Marasmiineae</taxon>
        <taxon>Mycenaceae</taxon>
        <taxon>Mycena</taxon>
    </lineage>
</organism>
<name>A0AAD7J1C9_9AGAR</name>